<evidence type="ECO:0000256" key="1">
    <source>
        <dbReference type="ARBA" id="ARBA00005417"/>
    </source>
</evidence>
<dbReference type="GO" id="GO:0016887">
    <property type="term" value="F:ATP hydrolysis activity"/>
    <property type="evidence" value="ECO:0007669"/>
    <property type="project" value="InterPro"/>
</dbReference>
<keyword evidence="7 9" id="KW-0472">Membrane</keyword>
<dbReference type="GO" id="GO:0005886">
    <property type="term" value="C:plasma membrane"/>
    <property type="evidence" value="ECO:0007669"/>
    <property type="project" value="UniProtKB-SubCell"/>
</dbReference>
<comment type="subcellular location">
    <subcellularLocation>
        <location evidence="9">Cell membrane</location>
        <topology evidence="9">Peripheral membrane protein</topology>
        <orientation evidence="9">Cytoplasmic side</orientation>
    </subcellularLocation>
</comment>
<feature type="domain" description="ABC transporter" evidence="10">
    <location>
        <begin position="2"/>
        <end position="228"/>
    </location>
</feature>
<gene>
    <name evidence="9 11" type="primary">ftsE</name>
    <name evidence="11" type="ORF">FYJ78_11340</name>
</gene>
<dbReference type="RefSeq" id="WP_154621503.1">
    <property type="nucleotide sequence ID" value="NZ_JBQHVT010000004.1"/>
</dbReference>
<evidence type="ECO:0000256" key="4">
    <source>
        <dbReference type="ARBA" id="ARBA00022618"/>
    </source>
</evidence>
<organism evidence="11 12">
    <name type="scientific">Selenomonas montiformis</name>
    <dbReference type="NCBI Taxonomy" id="2652285"/>
    <lineage>
        <taxon>Bacteria</taxon>
        <taxon>Bacillati</taxon>
        <taxon>Bacillota</taxon>
        <taxon>Negativicutes</taxon>
        <taxon>Selenomonadales</taxon>
        <taxon>Selenomonadaceae</taxon>
        <taxon>Selenomonas</taxon>
    </lineage>
</organism>
<keyword evidence="6 9" id="KW-0067">ATP-binding</keyword>
<evidence type="ECO:0000256" key="5">
    <source>
        <dbReference type="ARBA" id="ARBA00022741"/>
    </source>
</evidence>
<evidence type="ECO:0000256" key="7">
    <source>
        <dbReference type="ARBA" id="ARBA00023136"/>
    </source>
</evidence>
<sequence>MIHMRDVSKVYENGTVALDHVQVDIGKGEFVFIVGASGAGKSTFIKLLLREELPSGGSLIVNGRDVVHMERAEIPYLRRGLGVIFQDYRLLPDKTVFENVAFAMQVIEAPRRIMQRSVFSVLDVVGLRDKYDSFPSQLSGGEQQRVAIARAIVNNPAIVIADEPTGNLDPDTSWDIMDIFQRINKAGTTIVMATHDRNIVDTMKRRVIAIEDGRIVRDQARGGYGYEA</sequence>
<dbReference type="SMART" id="SM00382">
    <property type="entry name" value="AAA"/>
    <property type="match status" value="1"/>
</dbReference>
<dbReference type="Pfam" id="PF00005">
    <property type="entry name" value="ABC_tran"/>
    <property type="match status" value="1"/>
</dbReference>
<dbReference type="SUPFAM" id="SSF52540">
    <property type="entry name" value="P-loop containing nucleoside triphosphate hydrolases"/>
    <property type="match status" value="1"/>
</dbReference>
<evidence type="ECO:0000256" key="9">
    <source>
        <dbReference type="RuleBase" id="RU365094"/>
    </source>
</evidence>
<dbReference type="InterPro" id="IPR015854">
    <property type="entry name" value="ABC_transpr_LolD-like"/>
</dbReference>
<dbReference type="Gene3D" id="3.40.50.300">
    <property type="entry name" value="P-loop containing nucleotide triphosphate hydrolases"/>
    <property type="match status" value="1"/>
</dbReference>
<dbReference type="InterPro" id="IPR003593">
    <property type="entry name" value="AAA+_ATPase"/>
</dbReference>
<dbReference type="GO" id="GO:0051301">
    <property type="term" value="P:cell division"/>
    <property type="evidence" value="ECO:0007669"/>
    <property type="project" value="UniProtKB-UniRule"/>
</dbReference>
<evidence type="ECO:0000313" key="11">
    <source>
        <dbReference type="EMBL" id="MSV25742.1"/>
    </source>
</evidence>
<evidence type="ECO:0000256" key="2">
    <source>
        <dbReference type="ARBA" id="ARBA00020019"/>
    </source>
</evidence>
<dbReference type="Proteomes" id="UP000430222">
    <property type="component" value="Unassembled WGS sequence"/>
</dbReference>
<keyword evidence="4 9" id="KW-0132">Cell division</keyword>
<evidence type="ECO:0000256" key="6">
    <source>
        <dbReference type="ARBA" id="ARBA00022840"/>
    </source>
</evidence>
<name>A0A6I2V2P5_9FIRM</name>
<keyword evidence="5 9" id="KW-0547">Nucleotide-binding</keyword>
<keyword evidence="12" id="KW-1185">Reference proteome</keyword>
<dbReference type="InterPro" id="IPR027417">
    <property type="entry name" value="P-loop_NTPase"/>
</dbReference>
<evidence type="ECO:0000256" key="3">
    <source>
        <dbReference type="ARBA" id="ARBA00022475"/>
    </source>
</evidence>
<comment type="caution">
    <text evidence="11">The sequence shown here is derived from an EMBL/GenBank/DDBJ whole genome shotgun (WGS) entry which is preliminary data.</text>
</comment>
<accession>A0A6I2V2P5</accession>
<dbReference type="PROSITE" id="PS00211">
    <property type="entry name" value="ABC_TRANSPORTER_1"/>
    <property type="match status" value="1"/>
</dbReference>
<comment type="similarity">
    <text evidence="1 9">Belongs to the ABC transporter superfamily.</text>
</comment>
<comment type="subunit">
    <text evidence="9">Homodimer. Forms a membrane-associated complex with FtsX.</text>
</comment>
<dbReference type="NCBIfam" id="TIGR02673">
    <property type="entry name" value="FtsE"/>
    <property type="match status" value="1"/>
</dbReference>
<dbReference type="AlphaFoldDB" id="A0A6I2V2P5"/>
<dbReference type="EMBL" id="VUNL01000015">
    <property type="protein sequence ID" value="MSV25742.1"/>
    <property type="molecule type" value="Genomic_DNA"/>
</dbReference>
<dbReference type="GO" id="GO:0022857">
    <property type="term" value="F:transmembrane transporter activity"/>
    <property type="evidence" value="ECO:0007669"/>
    <property type="project" value="TreeGrafter"/>
</dbReference>
<reference evidence="11 12" key="1">
    <citation type="submission" date="2019-08" db="EMBL/GenBank/DDBJ databases">
        <title>In-depth cultivation of the pig gut microbiome towards novel bacterial diversity and tailored functional studies.</title>
        <authorList>
            <person name="Wylensek D."/>
            <person name="Hitch T.C.A."/>
            <person name="Clavel T."/>
        </authorList>
    </citation>
    <scope>NUCLEOTIDE SEQUENCE [LARGE SCALE GENOMIC DNA]</scope>
    <source>
        <strain evidence="12">WCA-380-WT-3B3</strain>
    </source>
</reference>
<evidence type="ECO:0000256" key="8">
    <source>
        <dbReference type="ARBA" id="ARBA00023306"/>
    </source>
</evidence>
<dbReference type="PANTHER" id="PTHR24220">
    <property type="entry name" value="IMPORT ATP-BINDING PROTEIN"/>
    <property type="match status" value="1"/>
</dbReference>
<dbReference type="PANTHER" id="PTHR24220:SF470">
    <property type="entry name" value="CELL DIVISION ATP-BINDING PROTEIN FTSE"/>
    <property type="match status" value="1"/>
</dbReference>
<dbReference type="InterPro" id="IPR017871">
    <property type="entry name" value="ABC_transporter-like_CS"/>
</dbReference>
<dbReference type="InterPro" id="IPR005286">
    <property type="entry name" value="Cell_div_FtsE"/>
</dbReference>
<protein>
    <recommendedName>
        <fullName evidence="2 9">Cell division ATP-binding protein FtsE</fullName>
    </recommendedName>
</protein>
<dbReference type="GO" id="GO:0005524">
    <property type="term" value="F:ATP binding"/>
    <property type="evidence" value="ECO:0007669"/>
    <property type="project" value="UniProtKB-UniRule"/>
</dbReference>
<keyword evidence="8 9" id="KW-0131">Cell cycle</keyword>
<dbReference type="FunFam" id="3.40.50.300:FF:000056">
    <property type="entry name" value="Cell division ATP-binding protein FtsE"/>
    <property type="match status" value="1"/>
</dbReference>
<dbReference type="InterPro" id="IPR003439">
    <property type="entry name" value="ABC_transporter-like_ATP-bd"/>
</dbReference>
<dbReference type="PROSITE" id="PS50893">
    <property type="entry name" value="ABC_TRANSPORTER_2"/>
    <property type="match status" value="1"/>
</dbReference>
<evidence type="ECO:0000313" key="12">
    <source>
        <dbReference type="Proteomes" id="UP000430222"/>
    </source>
</evidence>
<keyword evidence="3 9" id="KW-1003">Cell membrane</keyword>
<evidence type="ECO:0000259" key="10">
    <source>
        <dbReference type="PROSITE" id="PS50893"/>
    </source>
</evidence>
<proteinExistence type="inferred from homology"/>
<comment type="function">
    <text evidence="9">Part of the ABC transporter FtsEX involved in cellular division.</text>
</comment>